<gene>
    <name evidence="1" type="ORF">E2C01_100599</name>
</gene>
<organism evidence="1 2">
    <name type="scientific">Portunus trituberculatus</name>
    <name type="common">Swimming crab</name>
    <name type="synonym">Neptunus trituberculatus</name>
    <dbReference type="NCBI Taxonomy" id="210409"/>
    <lineage>
        <taxon>Eukaryota</taxon>
        <taxon>Metazoa</taxon>
        <taxon>Ecdysozoa</taxon>
        <taxon>Arthropoda</taxon>
        <taxon>Crustacea</taxon>
        <taxon>Multicrustacea</taxon>
        <taxon>Malacostraca</taxon>
        <taxon>Eumalacostraca</taxon>
        <taxon>Eucarida</taxon>
        <taxon>Decapoda</taxon>
        <taxon>Pleocyemata</taxon>
        <taxon>Brachyura</taxon>
        <taxon>Eubrachyura</taxon>
        <taxon>Portunoidea</taxon>
        <taxon>Portunidae</taxon>
        <taxon>Portuninae</taxon>
        <taxon>Portunus</taxon>
    </lineage>
</organism>
<dbReference type="Proteomes" id="UP000324222">
    <property type="component" value="Unassembled WGS sequence"/>
</dbReference>
<dbReference type="EMBL" id="VSRR010143301">
    <property type="protein sequence ID" value="MPD04888.1"/>
    <property type="molecule type" value="Genomic_DNA"/>
</dbReference>
<sequence>MFPHIISAARTHRVGGRGCLADARQNIPCSDIPDRPIRGEGLTGVPPYWVVVMVVVVVVVDKYKDEE</sequence>
<proteinExistence type="predicted"/>
<evidence type="ECO:0000313" key="2">
    <source>
        <dbReference type="Proteomes" id="UP000324222"/>
    </source>
</evidence>
<dbReference type="AlphaFoldDB" id="A0A5B7KHZ8"/>
<keyword evidence="2" id="KW-1185">Reference proteome</keyword>
<reference evidence="1 2" key="1">
    <citation type="submission" date="2019-05" db="EMBL/GenBank/DDBJ databases">
        <title>Another draft genome of Portunus trituberculatus and its Hox gene families provides insights of decapod evolution.</title>
        <authorList>
            <person name="Jeong J.-H."/>
            <person name="Song I."/>
            <person name="Kim S."/>
            <person name="Choi T."/>
            <person name="Kim D."/>
            <person name="Ryu S."/>
            <person name="Kim W."/>
        </authorList>
    </citation>
    <scope>NUCLEOTIDE SEQUENCE [LARGE SCALE GENOMIC DNA]</scope>
    <source>
        <tissue evidence="1">Muscle</tissue>
    </source>
</reference>
<protein>
    <submittedName>
        <fullName evidence="1">Uncharacterized protein</fullName>
    </submittedName>
</protein>
<comment type="caution">
    <text evidence="1">The sequence shown here is derived from an EMBL/GenBank/DDBJ whole genome shotgun (WGS) entry which is preliminary data.</text>
</comment>
<accession>A0A5B7KHZ8</accession>
<evidence type="ECO:0000313" key="1">
    <source>
        <dbReference type="EMBL" id="MPD04888.1"/>
    </source>
</evidence>
<name>A0A5B7KHZ8_PORTR</name>